<evidence type="ECO:0000256" key="1">
    <source>
        <dbReference type="SAM" id="MobiDB-lite"/>
    </source>
</evidence>
<sequence>MKSKTAWYLLLVVLLFTASFASAIHRESFYTEKCKDRCLDLPHSEERTRQRCEERCEKEEGNKQKKNPLVFGPESFLDRVRSEHGRVSSLNNFYTLSPLLLGIANYHLAILEVHPLTFVMPTHLDADSVFYVVDGVGAISILHEGGRESHTLRQGDILRVWAGSIIYLINKSKNQKLVIANLLRPVGNPSNVQVFHSAGRDAAESYYRSFSIEIMEAALNTPRYRLLPFLEKHKREVIVKAPEEKIKAMARHSSKSESGTWPFTRTKKPFNLLDKKPTHQNNRGQLFEADSNDYEQLKDVNARISFANITSGSMEAPFFNTRATKISIVVKGSGYVEIICPHVSQKDPGEKGEGYGQEDDEEEMQQKPKYRRVSSVLSVGTVFVSPPGHPTAIVASPEQSVHVLCFEVGAENNEKIFVAGKNNILNEMEEEAKEIAFDVPSRVADEILGAQAAEVFVAGPKKEQEARESEVAATAGRTFDSFLHFAAAF</sequence>
<dbReference type="InterPro" id="IPR014710">
    <property type="entry name" value="RmlC-like_jellyroll"/>
</dbReference>
<feature type="region of interest" description="Disordered" evidence="1">
    <location>
        <begin position="346"/>
        <end position="370"/>
    </location>
</feature>
<dbReference type="OrthoDB" id="1912756at2759"/>
<protein>
    <recommendedName>
        <fullName evidence="3">Cupin type-1 domain-containing protein</fullName>
    </recommendedName>
</protein>
<evidence type="ECO:0000313" key="5">
    <source>
        <dbReference type="Proteomes" id="UP000639772"/>
    </source>
</evidence>
<dbReference type="EMBL" id="JADCNM010000007">
    <property type="protein sequence ID" value="KAG0475428.1"/>
    <property type="molecule type" value="Genomic_DNA"/>
</dbReference>
<evidence type="ECO:0000313" key="4">
    <source>
        <dbReference type="EMBL" id="KAG0475428.1"/>
    </source>
</evidence>
<dbReference type="CDD" id="cd02245">
    <property type="entry name" value="cupin_7S_vicilin-like_C"/>
    <property type="match status" value="1"/>
</dbReference>
<dbReference type="Gene3D" id="2.60.120.10">
    <property type="entry name" value="Jelly Rolls"/>
    <property type="match status" value="2"/>
</dbReference>
<evidence type="ECO:0000259" key="3">
    <source>
        <dbReference type="SMART" id="SM00835"/>
    </source>
</evidence>
<dbReference type="AlphaFoldDB" id="A0A835QVU6"/>
<dbReference type="InterPro" id="IPR006045">
    <property type="entry name" value="Cupin_1"/>
</dbReference>
<feature type="chain" id="PRO_5032674523" description="Cupin type-1 domain-containing protein" evidence="2">
    <location>
        <begin position="24"/>
        <end position="489"/>
    </location>
</feature>
<gene>
    <name evidence="4" type="ORF">HPP92_015114</name>
</gene>
<dbReference type="InterPro" id="IPR011051">
    <property type="entry name" value="RmlC_Cupin_sf"/>
</dbReference>
<reference evidence="4 5" key="1">
    <citation type="journal article" date="2020" name="Nat. Food">
        <title>A phased Vanilla planifolia genome enables genetic improvement of flavour and production.</title>
        <authorList>
            <person name="Hasing T."/>
            <person name="Tang H."/>
            <person name="Brym M."/>
            <person name="Khazi F."/>
            <person name="Huang T."/>
            <person name="Chambers A.H."/>
        </authorList>
    </citation>
    <scope>NUCLEOTIDE SEQUENCE [LARGE SCALE GENOMIC DNA]</scope>
    <source>
        <tissue evidence="4">Leaf</tissue>
    </source>
</reference>
<dbReference type="PANTHER" id="PTHR31189">
    <property type="entry name" value="OS03G0336100 PROTEIN-RELATED"/>
    <property type="match status" value="1"/>
</dbReference>
<dbReference type="Pfam" id="PF00190">
    <property type="entry name" value="Cupin_1"/>
    <property type="match status" value="1"/>
</dbReference>
<feature type="domain" description="Cupin type-1" evidence="3">
    <location>
        <begin position="270"/>
        <end position="445"/>
    </location>
</feature>
<name>A0A835QVU6_VANPL</name>
<dbReference type="CDD" id="cd02244">
    <property type="entry name" value="cupin_7S_vicilin-like_N"/>
    <property type="match status" value="1"/>
</dbReference>
<keyword evidence="2" id="KW-0732">Signal</keyword>
<proteinExistence type="predicted"/>
<dbReference type="SUPFAM" id="SSF51182">
    <property type="entry name" value="RmlC-like cupins"/>
    <property type="match status" value="2"/>
</dbReference>
<dbReference type="PANTHER" id="PTHR31189:SF13">
    <property type="entry name" value="CUPINCIN"/>
    <property type="match status" value="1"/>
</dbReference>
<feature type="signal peptide" evidence="2">
    <location>
        <begin position="1"/>
        <end position="23"/>
    </location>
</feature>
<evidence type="ECO:0000256" key="2">
    <source>
        <dbReference type="SAM" id="SignalP"/>
    </source>
</evidence>
<dbReference type="InterPro" id="IPR050253">
    <property type="entry name" value="Seed_Storage-Functional"/>
</dbReference>
<comment type="caution">
    <text evidence="4">The sequence shown here is derived from an EMBL/GenBank/DDBJ whole genome shotgun (WGS) entry which is preliminary data.</text>
</comment>
<dbReference type="Proteomes" id="UP000639772">
    <property type="component" value="Chromosome 7"/>
</dbReference>
<accession>A0A835QVU6</accession>
<organism evidence="4 5">
    <name type="scientific">Vanilla planifolia</name>
    <name type="common">Vanilla</name>
    <dbReference type="NCBI Taxonomy" id="51239"/>
    <lineage>
        <taxon>Eukaryota</taxon>
        <taxon>Viridiplantae</taxon>
        <taxon>Streptophyta</taxon>
        <taxon>Embryophyta</taxon>
        <taxon>Tracheophyta</taxon>
        <taxon>Spermatophyta</taxon>
        <taxon>Magnoliopsida</taxon>
        <taxon>Liliopsida</taxon>
        <taxon>Asparagales</taxon>
        <taxon>Orchidaceae</taxon>
        <taxon>Vanilloideae</taxon>
        <taxon>Vanilleae</taxon>
        <taxon>Vanilla</taxon>
    </lineage>
</organism>
<dbReference type="SMART" id="SM00835">
    <property type="entry name" value="Cupin_1"/>
    <property type="match status" value="1"/>
</dbReference>